<feature type="domain" description="Carrier" evidence="12">
    <location>
        <begin position="4045"/>
        <end position="4122"/>
    </location>
</feature>
<dbReference type="InterPro" id="IPR000873">
    <property type="entry name" value="AMP-dep_synth/lig_dom"/>
</dbReference>
<feature type="domain" description="Ketosynthase family 3 (KS3)" evidence="13">
    <location>
        <begin position="2420"/>
        <end position="2841"/>
    </location>
</feature>
<reference evidence="15" key="1">
    <citation type="submission" date="2023-02" db="EMBL/GenBank/DDBJ databases">
        <title>A novel hydrolase synthesized by Rhodococcus erythropolis HQ is responsible for the detoxification of Zearalenone.</title>
        <authorList>
            <person name="Hu J."/>
            <person name="Xu J."/>
        </authorList>
    </citation>
    <scope>NUCLEOTIDE SEQUENCE</scope>
    <source>
        <strain evidence="15">HQ</strain>
    </source>
</reference>
<feature type="domain" description="Carrier" evidence="12">
    <location>
        <begin position="598"/>
        <end position="672"/>
    </location>
</feature>
<dbReference type="InterPro" id="IPR020841">
    <property type="entry name" value="PKS_Beta-ketoAc_synthase_dom"/>
</dbReference>
<comment type="caution">
    <text evidence="15">The sequence shown here is derived from an EMBL/GenBank/DDBJ whole genome shotgun (WGS) entry which is preliminary data.</text>
</comment>
<dbReference type="SMART" id="SM01294">
    <property type="entry name" value="PKS_PP_betabranch"/>
    <property type="match status" value="2"/>
</dbReference>
<evidence type="ECO:0000256" key="2">
    <source>
        <dbReference type="ARBA" id="ARBA00006432"/>
    </source>
</evidence>
<dbReference type="GO" id="GO:0031177">
    <property type="term" value="F:phosphopantetheine binding"/>
    <property type="evidence" value="ECO:0007669"/>
    <property type="project" value="InterPro"/>
</dbReference>
<dbReference type="InterPro" id="IPR006162">
    <property type="entry name" value="Ppantetheine_attach_site"/>
</dbReference>
<evidence type="ECO:0000256" key="10">
    <source>
        <dbReference type="ARBA" id="ARBA00023315"/>
    </source>
</evidence>
<dbReference type="Gene3D" id="3.10.129.110">
    <property type="entry name" value="Polyketide synthase dehydratase"/>
    <property type="match status" value="2"/>
</dbReference>
<dbReference type="SUPFAM" id="SSF52151">
    <property type="entry name" value="FabD/lysophospholipase-like"/>
    <property type="match status" value="2"/>
</dbReference>
<dbReference type="CDD" id="cd08956">
    <property type="entry name" value="KR_3_FAS_SDR_x"/>
    <property type="match status" value="2"/>
</dbReference>
<keyword evidence="8" id="KW-0276">Fatty acid metabolism</keyword>
<dbReference type="GO" id="GO:0016874">
    <property type="term" value="F:ligase activity"/>
    <property type="evidence" value="ECO:0007669"/>
    <property type="project" value="UniProtKB-KW"/>
</dbReference>
<dbReference type="PROSITE" id="PS50075">
    <property type="entry name" value="CARRIER"/>
    <property type="match status" value="3"/>
</dbReference>
<dbReference type="InterPro" id="IPR020806">
    <property type="entry name" value="PKS_PP-bd"/>
</dbReference>
<dbReference type="Gene3D" id="3.40.366.10">
    <property type="entry name" value="Malonyl-Coenzyme A Acyl Carrier Protein, domain 2"/>
    <property type="match status" value="2"/>
</dbReference>
<dbReference type="InterPro" id="IPR042104">
    <property type="entry name" value="PKS_dehydratase_sf"/>
</dbReference>
<dbReference type="InterPro" id="IPR055123">
    <property type="entry name" value="SpnB-like_Rossmann"/>
</dbReference>
<dbReference type="PANTHER" id="PTHR43775:SF51">
    <property type="entry name" value="INACTIVE PHENOLPHTHIOCEROL SYNTHESIS POLYKETIDE SYNTHASE TYPE I PKS1-RELATED"/>
    <property type="match status" value="1"/>
</dbReference>
<dbReference type="InterPro" id="IPR040097">
    <property type="entry name" value="FAAL/FAAC"/>
</dbReference>
<dbReference type="InterPro" id="IPR014031">
    <property type="entry name" value="Ketoacyl_synth_C"/>
</dbReference>
<dbReference type="Gene3D" id="1.10.1200.10">
    <property type="entry name" value="ACP-like"/>
    <property type="match status" value="3"/>
</dbReference>
<dbReference type="PANTHER" id="PTHR43775">
    <property type="entry name" value="FATTY ACID SYNTHASE"/>
    <property type="match status" value="1"/>
</dbReference>
<dbReference type="SUPFAM" id="SSF56784">
    <property type="entry name" value="HAD-like"/>
    <property type="match status" value="1"/>
</dbReference>
<comment type="cofactor">
    <cofactor evidence="1">
        <name>pantetheine 4'-phosphate</name>
        <dbReference type="ChEBI" id="CHEBI:47942"/>
    </cofactor>
</comment>
<dbReference type="Pfam" id="PF23024">
    <property type="entry name" value="AMP-dom_DIP2-like"/>
    <property type="match status" value="1"/>
</dbReference>
<dbReference type="Gene3D" id="3.40.50.1000">
    <property type="entry name" value="HAD superfamily/HAD-like"/>
    <property type="match status" value="1"/>
</dbReference>
<dbReference type="Pfam" id="PF16197">
    <property type="entry name" value="KAsynt_C_assoc"/>
    <property type="match status" value="2"/>
</dbReference>
<dbReference type="Gene3D" id="3.30.300.30">
    <property type="match status" value="1"/>
</dbReference>
<dbReference type="Pfam" id="PF00698">
    <property type="entry name" value="Acyl_transf_1"/>
    <property type="match status" value="2"/>
</dbReference>
<dbReference type="InterPro" id="IPR014030">
    <property type="entry name" value="Ketoacyl_synth_N"/>
</dbReference>
<dbReference type="InterPro" id="IPR042099">
    <property type="entry name" value="ANL_N_sf"/>
</dbReference>
<evidence type="ECO:0000256" key="5">
    <source>
        <dbReference type="ARBA" id="ARBA00022598"/>
    </source>
</evidence>
<dbReference type="InterPro" id="IPR016181">
    <property type="entry name" value="Acyl_CoA_acyltransferase"/>
</dbReference>
<feature type="domain" description="Carrier" evidence="12">
    <location>
        <begin position="2327"/>
        <end position="2402"/>
    </location>
</feature>
<evidence type="ECO:0000256" key="11">
    <source>
        <dbReference type="PROSITE-ProRule" id="PRU01363"/>
    </source>
</evidence>
<feature type="domain" description="PKS/mFAS DH" evidence="14">
    <location>
        <begin position="1586"/>
        <end position="1860"/>
    </location>
</feature>
<dbReference type="Pfam" id="PF14765">
    <property type="entry name" value="PS-DH"/>
    <property type="match status" value="2"/>
</dbReference>
<dbReference type="InterPro" id="IPR049900">
    <property type="entry name" value="PKS_mFAS_DH"/>
</dbReference>
<dbReference type="InterPro" id="IPR016036">
    <property type="entry name" value="Malonyl_transacylase_ACP-bd"/>
</dbReference>
<feature type="domain" description="PKS/mFAS DH" evidence="14">
    <location>
        <begin position="3317"/>
        <end position="3592"/>
    </location>
</feature>
<comment type="caution">
    <text evidence="11">Lacks conserved residue(s) required for the propagation of feature annotation.</text>
</comment>
<protein>
    <submittedName>
        <fullName evidence="15">SDR family NAD(P)-dependent oxidoreductase</fullName>
    </submittedName>
</protein>
<dbReference type="InterPro" id="IPR049551">
    <property type="entry name" value="PKS_DH_C"/>
</dbReference>
<organism evidence="15 16">
    <name type="scientific">Rhodococcus qingshengii</name>
    <dbReference type="NCBI Taxonomy" id="334542"/>
    <lineage>
        <taxon>Bacteria</taxon>
        <taxon>Bacillati</taxon>
        <taxon>Actinomycetota</taxon>
        <taxon>Actinomycetes</taxon>
        <taxon>Mycobacteriales</taxon>
        <taxon>Nocardiaceae</taxon>
        <taxon>Rhodococcus</taxon>
        <taxon>Rhodococcus erythropolis group</taxon>
    </lineage>
</organism>
<dbReference type="SMART" id="SM00827">
    <property type="entry name" value="PKS_AT"/>
    <property type="match status" value="2"/>
</dbReference>
<keyword evidence="3" id="KW-0596">Phosphopantetheine</keyword>
<dbReference type="FunFam" id="3.40.47.10:FF:000019">
    <property type="entry name" value="Polyketide synthase type I"/>
    <property type="match status" value="2"/>
</dbReference>
<dbReference type="FunFam" id="3.40.366.10:FF:000002">
    <property type="entry name" value="Probable polyketide synthase 2"/>
    <property type="match status" value="2"/>
</dbReference>
<dbReference type="Pfam" id="PF21089">
    <property type="entry name" value="PKS_DH_N"/>
    <property type="match status" value="2"/>
</dbReference>
<evidence type="ECO:0000256" key="7">
    <source>
        <dbReference type="ARBA" id="ARBA00022737"/>
    </source>
</evidence>
<dbReference type="Gene3D" id="3.40.50.12780">
    <property type="entry name" value="N-terminal domain of ligase-like"/>
    <property type="match status" value="1"/>
</dbReference>
<dbReference type="Pfam" id="PF00109">
    <property type="entry name" value="ketoacyl-synt"/>
    <property type="match status" value="2"/>
</dbReference>
<dbReference type="InterPro" id="IPR057326">
    <property type="entry name" value="KR_dom"/>
</dbReference>
<dbReference type="Pfam" id="PF22953">
    <property type="entry name" value="SpnB_Rossmann"/>
    <property type="match status" value="2"/>
</dbReference>
<evidence type="ECO:0000256" key="6">
    <source>
        <dbReference type="ARBA" id="ARBA00022679"/>
    </source>
</evidence>
<dbReference type="InterPro" id="IPR023213">
    <property type="entry name" value="CAT-like_dom_sf"/>
</dbReference>
<dbReference type="InterPro" id="IPR023214">
    <property type="entry name" value="HAD_sf"/>
</dbReference>
<dbReference type="SMART" id="SM00826">
    <property type="entry name" value="PKS_DH"/>
    <property type="match status" value="2"/>
</dbReference>
<dbReference type="InterPro" id="IPR001242">
    <property type="entry name" value="Condensation_dom"/>
</dbReference>
<dbReference type="Pfam" id="PF00550">
    <property type="entry name" value="PP-binding"/>
    <property type="match status" value="3"/>
</dbReference>
<dbReference type="InterPro" id="IPR009081">
    <property type="entry name" value="PP-bd_ACP"/>
</dbReference>
<dbReference type="SUPFAM" id="SSF56801">
    <property type="entry name" value="Acetyl-CoA synthetase-like"/>
    <property type="match status" value="1"/>
</dbReference>
<name>A0AAW6LT38_RHOSG</name>
<dbReference type="Pfam" id="PF00668">
    <property type="entry name" value="Condensation"/>
    <property type="match status" value="1"/>
</dbReference>
<dbReference type="InterPro" id="IPR014043">
    <property type="entry name" value="Acyl_transferase_dom"/>
</dbReference>
<evidence type="ECO:0000259" key="14">
    <source>
        <dbReference type="PROSITE" id="PS52019"/>
    </source>
</evidence>
<dbReference type="PROSITE" id="PS00012">
    <property type="entry name" value="PHOSPHOPANTETHEINE"/>
    <property type="match status" value="2"/>
</dbReference>
<dbReference type="InterPro" id="IPR050091">
    <property type="entry name" value="PKS_NRPS_Biosynth_Enz"/>
</dbReference>
<dbReference type="InterPro" id="IPR001227">
    <property type="entry name" value="Ac_transferase_dom_sf"/>
</dbReference>
<feature type="active site" description="Proton donor; for dehydratase activity" evidence="11">
    <location>
        <position position="3516"/>
    </location>
</feature>
<dbReference type="Gene3D" id="3.30.559.10">
    <property type="entry name" value="Chloramphenicol acetyltransferase-like domain"/>
    <property type="match status" value="1"/>
</dbReference>
<dbReference type="InterPro" id="IPR032821">
    <property type="entry name" value="PKS_assoc"/>
</dbReference>
<evidence type="ECO:0000256" key="9">
    <source>
        <dbReference type="ARBA" id="ARBA00023098"/>
    </source>
</evidence>
<dbReference type="CDD" id="cd05931">
    <property type="entry name" value="FAAL"/>
    <property type="match status" value="1"/>
</dbReference>
<dbReference type="InterPro" id="IPR045851">
    <property type="entry name" value="AMP-bd_C_sf"/>
</dbReference>
<dbReference type="SMART" id="SM00822">
    <property type="entry name" value="PKS_KR"/>
    <property type="match status" value="2"/>
</dbReference>
<dbReference type="InterPro" id="IPR020807">
    <property type="entry name" value="PKS_DH"/>
</dbReference>
<dbReference type="SUPFAM" id="SSF55048">
    <property type="entry name" value="Probable ACP-binding domain of malonyl-CoA ACP transacylase"/>
    <property type="match status" value="2"/>
</dbReference>
<dbReference type="NCBIfam" id="TIGR01686">
    <property type="entry name" value="FkbH"/>
    <property type="match status" value="1"/>
</dbReference>
<dbReference type="SUPFAM" id="SSF47336">
    <property type="entry name" value="ACP-like"/>
    <property type="match status" value="3"/>
</dbReference>
<keyword evidence="9" id="KW-0443">Lipid metabolism</keyword>
<keyword evidence="6" id="KW-0808">Transferase</keyword>
<dbReference type="InterPro" id="IPR036736">
    <property type="entry name" value="ACP-like_sf"/>
</dbReference>
<dbReference type="SUPFAM" id="SSF55729">
    <property type="entry name" value="Acyl-CoA N-acyltransferases (Nat)"/>
    <property type="match status" value="1"/>
</dbReference>
<evidence type="ECO:0000259" key="12">
    <source>
        <dbReference type="PROSITE" id="PS50075"/>
    </source>
</evidence>
<dbReference type="InterPro" id="IPR025110">
    <property type="entry name" value="AMP-bd_C"/>
</dbReference>
<dbReference type="NCBIfam" id="TIGR01681">
    <property type="entry name" value="HAD-SF-IIIC"/>
    <property type="match status" value="1"/>
</dbReference>
<evidence type="ECO:0000259" key="13">
    <source>
        <dbReference type="PROSITE" id="PS52004"/>
    </source>
</evidence>
<dbReference type="SUPFAM" id="SSF53901">
    <property type="entry name" value="Thiolase-like"/>
    <property type="match status" value="2"/>
</dbReference>
<keyword evidence="10" id="KW-0012">Acyltransferase</keyword>
<dbReference type="GO" id="GO:0004312">
    <property type="term" value="F:fatty acid synthase activity"/>
    <property type="evidence" value="ECO:0007669"/>
    <property type="project" value="TreeGrafter"/>
</dbReference>
<dbReference type="InterPro" id="IPR016035">
    <property type="entry name" value="Acyl_Trfase/lysoPLipase"/>
</dbReference>
<sequence length="5125" mass="541535">MSFRSLIDVLAAHESENPDRIVYTFLETGDVDGAISEMTYADLGRRVRAISSHLHHEGFAERKALLLYPPGLEFISGFLGCLAGSVVAVPAPLPQLTDLDRSLRRLRQMIADANIEVVLSTRLVIDNISAAAQYVPELADLTWIATEEISDGKPGEWTPDALEPDSIAFLQYTSGSTSAPRGVMVTHGNLMHNQQAIASVMGHTPEMVATWDGALMVSWLPVFHDMGLIGPVLQTVFTGMGSVLFSPLHFLQQPQRWLKAISVYRAHSSGAPNFGYELCLRPTSPEALAALDLQHWHVAFNGAEPVRAETLERFTERFSPRGFRASTFQPVYGLAEATLLVSGTPLTAVPTIIERPDGDDSTSASTHVVGAGKPAAGVEVVIAAVDGAENAPARECADDEIGEIWLAGPSVAAGYWGNTQRTEEVFNAALDDGRRGYLRTGDLGFLRGGELFVTGRHKDLLVIDGKNHYPQDLEQSVEGAHSSIRRGCIAAFSVDAGIAGEQPVIVAEVKLDGDLDFAAVKGSIRSAVSAGHGLALRDVVLIAPRTIFKTSSGKIQRQACRVAYINDEFDSAETQVNEVDPIVAVESGAIAEGAVTPEALQAWLVEAVAVHAHLDASAIDVDRPLTEFGLGSRGLVELVGQLSGFVGRELDPGLLFEYRTIALIVAALHPEDASVTDSVIAPVDRVRDESDPIVIVGVGCRFPGGVESMDGLWDLVAEARDATSEFPADRGWTIGSEVAEFDAPMTPCRGGFLDAMADFDAEFFHISPREAMAMDPQQRLMLEISWEALERAGIDPKTMAGTSTGVYTGVTYSDYFTRLYGRMPSEAADYISDNGTSSVISGRVAYTLGLEGPAVTVDTACSSSLVAIHLAAQAIRAGECARALAGGVTVMSTSAPIEGFARKRGLSADGLCKAFSEDADGTGFAEGAGVLVLERLSTAVASGHPVLAVLAGSAVNQDGASNGLTAPSGPAQERVIRQALADAGLAAESVDVVEAHGTGTALGDPIEARAILATYGQNRPSDRPLHLGSLKSNIGHTQAAAGVAGVIKMIAAMQHEVLPATLHVNEPSSRVDWSDGAVALLTESRPWSASDRPRRAGVSSFGVSGTNAHLILEQGSAVVAAGTGREALPVVPWVLSGVTSNALTAQAARLIAHLDENADVDVADVGLSLTDTRSTFAERAVVVGADRGELLDGLRSLMADDYSVDVVKGRAGNPTRPVFVFSGHGSQWAGMAVELYASSPVFAAQLRECAAVLDEFVDWSLLDVLHGIDGAPDVDALDVVQPALFAVMVSLTRLWESFGVRPAAVIGHSQGEIVAAHVAGALTLRDATRLVAQRGKALLPLSGRGGMATVALPVDQVRERIAPWADQLEIGALNSPDSTVVSGDLSAIDALLAQCEGDGIRARRVAIRYASHSRHVEAVRDELDAALTVDARTSSAAAFISTVTGDVLDTGTLDRDYWLRNVREPVQFEKAVRAAYQLGYRTFLEVGPHSVLTPVIDETLYGIDDSAAAHASGTLRRGDGSIRRFLTSVAALHVAGVKTDWAAYFVDSGARAVSLPTYAFQRQRYWLEPVGTSGDAGELGLTALSHPLLGAVVPEPGVGGIVVTGRISQRSHRWLTDPDHAGAVVFPNAGMVELALRAGDEVDASTLGELHTVKPMIVPEHHGLHVQVRVGAPDESGQRLVSIHSRSEVDATDEWVLHATGTLSVAAAAVTAQELTQWPPAAAEGVELGNIYAELPNVGRSSATRGLRAVWRRGADIFAEVALPESMTADAATFGIHPALLDSVIDTITLTSPAPSHGKVLTVTTWSGVTLHAVGASTLRAQMTAVGGGEIRIVLADGAGQLVAVVESVTVGERDAADYASPDAQRGESLLALEWTPVDRAGADSGVVTWSDIAVDDNAAQHDGQPILNLIEPANEDPAVDFTETVQAQTTAVLTHVQQWLSTHPSGTLVVATRGAVAVESDSDLTDLGRSPIWGLLRTAQTEHPGRVILVDVDDWDTAEPVVAGALHLDEPQFAVRAGALLVPRLARVAREAVSDEDTAPVLDPSGTVLITGGTGVLGGLIARHVVTRHGARNLVLASRRGSAAEGATELVAELSDLGARVSVVACDVSDRAAVMDLIGSVPADAPLTSVIHTAGVSMEEAFTEQGGVDVATVFGPKVNAAIHLHEATADMALSSFVLYSSTSGLLGAPRHATYGAANSFLDALAHVRRARGLAATAIAWGAWSQASGVTGHLGERDWARLSLAGLRPMATDEALELFDAAAAADRPLVVAVPVSATVMSKTGVVPTLFRSLVKPARRSADDGLVSRTSSRLAGALAGLSPDKQLRFVTSTVRDTAAAVLGYTESHTLNPETAFKDLGFDSLAAVELRNRLQHVTGVNLSVADVFNYPTASELARFLLSEVLPRDTVSAVGVPVNGASDDPVVIVSVGCRYPGGVESMEGLWDLVAHGRDAVSGLPTDRGWDIETLPGANAVDNRRGGFLDTVADFDPAFFRISPREALAMDPQQRLMLEISWEALERAGIDPTTLAGSSIGVFTGVTYSDYSTRFHGRMPDEAADYISEGTTSVASGRVAYVLGLEGPAVTVDTACSSSLVALHLAAQSVRSGECSMALAGGVTVMSTSTPIDSLARKGGLAKDGRCKAFSESADGTGFAEGAGVMLVERLSDARRLGHPVLAVVAGSAVNQDGASNGLTAPSGPSQEGVIRQALANAGLTADDVDVVEAHGTGTALGDPIEARALLATYGQDRSPERPLRLGSLKSNIGHTQAAAGVGGIIKMIAAMQHAVLPATLHADVPSSHVDWSSGAVELLTQAREWPGEERPRRAGVSAFGVSGTNAHVILEQPAPVSEGAASPRVPLPVVPVALSGASASALTAQAARLHAYLEQNPAVDLADVGLSLVSTRARFAERAVVLGTDRASVLGGLRALAEPDSAVDDLAADIVRGRAASSSAPVFIFPGQGSQWSAMAAELLETSPVFAAQMHECAAALSEYVEWSLLDVLREVDGAPDLEGLDVLHPVLFSVMVSLTRMWESFGVRPAAVIGHSQGEIAAAYVAGALTLPEAIKLVTLRARELATVGVGAMAVVARPVEEIEARMGQWAGRLEIGVVNSPVSTVVSGDLDAIEELTALYEAEGVRVTRVAVKASGHSHHIEPLRERMRTALDVSGTTTSEVAFLSTVTGSDIDTGDLDSEYWWRNVRGTVQFEQAVRSAYEQGYRTFVEVSPHPALTMRIRETLDSLGARDDVFVGGSLRRGDGGVPRFMKSVAELHVSGVSLDWVRYFADSGARTVDLPTYAFQRQRYWLDPTAASGDSGGFGLSVDHPLLGAAVPEPTSGGVVFTGRVSLRSHPWLADHAVWGSVLFPGTGFVELAIRAGDEVGATALRDLVLAAPMIIPEQESVQIQVVLGESDSSGDRAVSVYSRPQHVSGFIPWVRHAQGTLSSDPVLTSVPELTTWPPTGAIPVDMDAFYEELAGHGYGYGPSFQGLGAAWKRGDDIFAEVTLPDGVRKDAAAYGVHPALFDAALHTLALVEREDDRIFLPMEWNDVTLSASGAATLRVRMSPVGADTLSLIASDAAGNPVLRVNSMVVRQVSMEQIEAANASTFHQDLVRLQWQPARAVSATGRPSRVAEWNALDTLSYTPEVVLVETTAGATADAVYAATREMLTVLKAAFVDGRLGATTTLMVRTRRAVALAGEGIDDLAGAAVWGMVRSAQAENPGRIVLVDADTDVIDVAAVLACGESQLVVREGVMHCARIARIPVVDHPEEADQESARGGSVLVTGAPGGIGSLVARHLVTEHGVQRLLLASRRGMTAPGAEELYAELTGLGAKVEIVRCDVSNRDEVAELLAGERLTGVVHSAAALADGTLDSLTVEQLDTVLAPKVDAALHLHELTAGMDLTMFVLFSSAVGTFGLPGQANYAAANTFLDALAVQRRAKGLPAHSLAWGLWDLTSTDNLAEADRDRMLRTGIRAMSPDEGLALFDAALTLDDATVIPGRIDIETFAAAPQLAKLFSGLVPARTHRAAATETALDPAAGSRLSTQLAGLTDEDALDLLVDLVRTQAAKVLGGKAQDLAATESFQQSGFDSLMAVELRNGLRAATGLPVPVTAIFDNPNPLALAQYIWEEIDTAPVTVEHPQFDEAQIRELLAATPLDQLRAAGIVDSVLSLPRQAAPLPEVVRYPATRDVMRLLRSGQQGIPSAAHTVPMAFRLSRATTEAELDAALTGLAGRHAALRTAFLPSVEHHRDMEVRRDLPETMLRWSTVAECGPTTVQDRLSALLEEPFDLAAAPLWRFELLESVTGDQVLIFGAHHAVADAQSMLLVAAELDAVLQGLVPDSPASNRDIDDLIGAQQARTAPADDTSMVQWRNEFVGSRRLDLELAHPRPDTRTYRSAAHFVTLPDGLMDRVGERTRELGITPAAFFLGVLTVLLARRQQTKRFALAVPVDTRIHAESPTGIGYFGVPVPYPANVEDDEPVTEVLQRTAARLQRLLSKGSGFSDTLATLAAEGLYRGNAPLIEVYFNYLKSGAAHSNVEILPVGPGKSDLDLMATVMPDWGQVCFYYNLDIIDEASCAALGADYAALLSEVVDDPSVEALEPATDAEVTEGADKDAVVAVSATFALGKLPDLCRVAFDSCTIVEAPYHHVVASILDPAGVLSSPATDVGVVLLRASDFERFGALTGPEFDELAQVFPVAVQSLAARTRTPLIVGFLPSAAEDPRFAAWESGVIGELRDCPGIAVVEPDEWLRGQSVEEFFDEHTDTAAHLPFTSQFQAAVALTLSDLVAAAQETPPKVIAVDGDETLWSGIAGEIGPENVDLGGPRASLARRLLQWRTAGALLVLVSNNDDDIVRSVLGRPDSILKAEHFAIVSTGWNPKVERLDAAAQELRLGLDSFVFIDDNPVEVAAVRSALPEVHSLVCPAVDDVEAFLSRLWPLVPAAATAEDSARAEFYAHERQRDAVRAQTAFADFLEQLELEVDIAPISDVTVERGAQLMRRTNQFAMRKVDASALDSWRRSGEVWMANAKDRFGDYGLIGLVAVQAVAGELEVLGWHLSCRALGRGVEERILSWLADRADDLGCPTVRLTAQVTARNVPARKLIAALGGADIDAGDLDIVVTPARLRAFRRGEQQ</sequence>
<keyword evidence="7" id="KW-0677">Repeat</keyword>
<dbReference type="InterPro" id="IPR036412">
    <property type="entry name" value="HAD-like_sf"/>
</dbReference>
<dbReference type="SMART" id="SM00823">
    <property type="entry name" value="PKS_PP"/>
    <property type="match status" value="3"/>
</dbReference>
<dbReference type="GO" id="GO:0004315">
    <property type="term" value="F:3-oxoacyl-[acyl-carrier-protein] synthase activity"/>
    <property type="evidence" value="ECO:0007669"/>
    <property type="project" value="InterPro"/>
</dbReference>
<dbReference type="InterPro" id="IPR016039">
    <property type="entry name" value="Thiolase-like"/>
</dbReference>
<dbReference type="FunFam" id="3.40.50.12780:FF:000013">
    <property type="entry name" value="Long-chain-fatty-acid--AMP ligase FadD32"/>
    <property type="match status" value="1"/>
</dbReference>
<feature type="active site" description="Proton acceptor; for dehydratase activity" evidence="11">
    <location>
        <position position="3349"/>
    </location>
</feature>
<dbReference type="SUPFAM" id="SSF52777">
    <property type="entry name" value="CoA-dependent acyltransferases"/>
    <property type="match status" value="2"/>
</dbReference>
<evidence type="ECO:0000313" key="16">
    <source>
        <dbReference type="Proteomes" id="UP001217325"/>
    </source>
</evidence>
<dbReference type="PROSITE" id="PS52019">
    <property type="entry name" value="PKS_MFAS_DH"/>
    <property type="match status" value="2"/>
</dbReference>
<dbReference type="Gene3D" id="3.40.47.10">
    <property type="match status" value="2"/>
</dbReference>
<dbReference type="PROSITE" id="PS00606">
    <property type="entry name" value="KS3_1"/>
    <property type="match status" value="2"/>
</dbReference>
<dbReference type="InterPro" id="IPR010033">
    <property type="entry name" value="HAD_SF_ppase_IIIC"/>
</dbReference>
<accession>A0AAW6LT38</accession>
<dbReference type="RefSeq" id="WP_275232168.1">
    <property type="nucleotide sequence ID" value="NZ_JARDXE010000014.1"/>
</dbReference>
<dbReference type="Pfam" id="PF00501">
    <property type="entry name" value="AMP-binding"/>
    <property type="match status" value="1"/>
</dbReference>
<dbReference type="PROSITE" id="PS00455">
    <property type="entry name" value="AMP_BINDING"/>
    <property type="match status" value="1"/>
</dbReference>
<dbReference type="Pfam" id="PF02801">
    <property type="entry name" value="Ketoacyl-synt_C"/>
    <property type="match status" value="2"/>
</dbReference>
<feature type="region of interest" description="N-terminal hotdog fold" evidence="11">
    <location>
        <begin position="1586"/>
        <end position="1710"/>
    </location>
</feature>
<feature type="region of interest" description="C-terminal hotdog fold" evidence="11">
    <location>
        <begin position="1723"/>
        <end position="1860"/>
    </location>
</feature>
<dbReference type="Pfam" id="PF08659">
    <property type="entry name" value="KR"/>
    <property type="match status" value="2"/>
</dbReference>
<feature type="region of interest" description="N-terminal hotdog fold" evidence="11">
    <location>
        <begin position="3317"/>
        <end position="3442"/>
    </location>
</feature>
<dbReference type="SMART" id="SM00825">
    <property type="entry name" value="PKS_KS"/>
    <property type="match status" value="2"/>
</dbReference>
<evidence type="ECO:0000256" key="1">
    <source>
        <dbReference type="ARBA" id="ARBA00001957"/>
    </source>
</evidence>
<dbReference type="PROSITE" id="PS52004">
    <property type="entry name" value="KS3_2"/>
    <property type="match status" value="2"/>
</dbReference>
<comment type="similarity">
    <text evidence="2">Belongs to the ATP-dependent AMP-binding enzyme family.</text>
</comment>
<dbReference type="InterPro" id="IPR049552">
    <property type="entry name" value="PKS_DH_N"/>
</dbReference>
<dbReference type="InterPro" id="IPR036291">
    <property type="entry name" value="NAD(P)-bd_dom_sf"/>
</dbReference>
<evidence type="ECO:0000313" key="15">
    <source>
        <dbReference type="EMBL" id="MDE8647603.1"/>
    </source>
</evidence>
<dbReference type="Gene3D" id="3.40.50.720">
    <property type="entry name" value="NAD(P)-binding Rossmann-like Domain"/>
    <property type="match status" value="2"/>
</dbReference>
<dbReference type="InterPro" id="IPR010037">
    <property type="entry name" value="FkbH_domain"/>
</dbReference>
<gene>
    <name evidence="15" type="ORF">PXH69_21750</name>
</gene>
<dbReference type="InterPro" id="IPR018201">
    <property type="entry name" value="Ketoacyl_synth_AS"/>
</dbReference>
<dbReference type="GO" id="GO:0071766">
    <property type="term" value="P:Actinobacterium-type cell wall biogenesis"/>
    <property type="evidence" value="ECO:0007669"/>
    <property type="project" value="UniProtKB-ARBA"/>
</dbReference>
<keyword evidence="4" id="KW-0597">Phosphoprotein</keyword>
<dbReference type="Gene3D" id="3.30.70.3290">
    <property type="match status" value="2"/>
</dbReference>
<evidence type="ECO:0000256" key="3">
    <source>
        <dbReference type="ARBA" id="ARBA00022450"/>
    </source>
</evidence>
<dbReference type="EMBL" id="JARDXE010000014">
    <property type="protein sequence ID" value="MDE8647603.1"/>
    <property type="molecule type" value="Genomic_DNA"/>
</dbReference>
<dbReference type="InterPro" id="IPR013968">
    <property type="entry name" value="PKS_KR"/>
</dbReference>
<dbReference type="Proteomes" id="UP001217325">
    <property type="component" value="Unassembled WGS sequence"/>
</dbReference>
<dbReference type="SUPFAM" id="SSF51735">
    <property type="entry name" value="NAD(P)-binding Rossmann-fold domains"/>
    <property type="match status" value="4"/>
</dbReference>
<evidence type="ECO:0000256" key="4">
    <source>
        <dbReference type="ARBA" id="ARBA00022553"/>
    </source>
</evidence>
<feature type="domain" description="Ketosynthase family 3 (KS3)" evidence="13">
    <location>
        <begin position="690"/>
        <end position="1114"/>
    </location>
</feature>
<dbReference type="InterPro" id="IPR020845">
    <property type="entry name" value="AMP-binding_CS"/>
</dbReference>
<dbReference type="CDD" id="cd00833">
    <property type="entry name" value="PKS"/>
    <property type="match status" value="2"/>
</dbReference>
<keyword evidence="5" id="KW-0436">Ligase</keyword>
<proteinExistence type="inferred from homology"/>
<dbReference type="GO" id="GO:0006633">
    <property type="term" value="P:fatty acid biosynthetic process"/>
    <property type="evidence" value="ECO:0007669"/>
    <property type="project" value="InterPro"/>
</dbReference>
<dbReference type="Gene3D" id="3.30.559.30">
    <property type="entry name" value="Nonribosomal peptide synthetase, condensation domain"/>
    <property type="match status" value="1"/>
</dbReference>
<feature type="region of interest" description="C-terminal hotdog fold" evidence="11">
    <location>
        <begin position="3455"/>
        <end position="3592"/>
    </location>
</feature>
<evidence type="ECO:0000256" key="8">
    <source>
        <dbReference type="ARBA" id="ARBA00022832"/>
    </source>
</evidence>